<dbReference type="PANTHER" id="PTHR24249:SF372">
    <property type="entry name" value="G-PROTEIN COUPLED RECEPTORS FAMILY 1 PROFILE DOMAIN-CONTAINING PROTEIN"/>
    <property type="match status" value="1"/>
</dbReference>
<evidence type="ECO:0000256" key="2">
    <source>
        <dbReference type="ARBA" id="ARBA00022475"/>
    </source>
</evidence>
<feature type="transmembrane region" description="Helical" evidence="10">
    <location>
        <begin position="115"/>
        <end position="137"/>
    </location>
</feature>
<reference evidence="12" key="2">
    <citation type="journal article" date="2023" name="Science">
        <title>Genomic signatures of disease resistance in endangered staghorn corals.</title>
        <authorList>
            <person name="Vollmer S.V."/>
            <person name="Selwyn J.D."/>
            <person name="Despard B.A."/>
            <person name="Roesel C.L."/>
        </authorList>
    </citation>
    <scope>NUCLEOTIDE SEQUENCE</scope>
    <source>
        <strain evidence="12">K2</strain>
    </source>
</reference>
<feature type="compositionally biased region" description="Polar residues" evidence="9">
    <location>
        <begin position="14"/>
        <end position="25"/>
    </location>
</feature>
<dbReference type="PRINTS" id="PR00237">
    <property type="entry name" value="GPCRRHODOPSN"/>
</dbReference>
<dbReference type="CDD" id="cd00637">
    <property type="entry name" value="7tm_classA_rhodopsin-like"/>
    <property type="match status" value="1"/>
</dbReference>
<dbReference type="SUPFAM" id="SSF81321">
    <property type="entry name" value="Family A G protein-coupled receptor-like"/>
    <property type="match status" value="1"/>
</dbReference>
<dbReference type="InterPro" id="IPR050569">
    <property type="entry name" value="TAAR"/>
</dbReference>
<dbReference type="PRINTS" id="PR00534">
    <property type="entry name" value="MCRFAMILY"/>
</dbReference>
<dbReference type="InterPro" id="IPR017452">
    <property type="entry name" value="GPCR_Rhodpsn_7TM"/>
</dbReference>
<feature type="transmembrane region" description="Helical" evidence="10">
    <location>
        <begin position="176"/>
        <end position="200"/>
    </location>
</feature>
<keyword evidence="6 10" id="KW-0472">Membrane</keyword>
<name>A0AAD9V2X0_ACRCE</name>
<evidence type="ECO:0000259" key="11">
    <source>
        <dbReference type="PROSITE" id="PS50262"/>
    </source>
</evidence>
<dbReference type="PROSITE" id="PS50262">
    <property type="entry name" value="G_PROTEIN_RECEP_F1_2"/>
    <property type="match status" value="1"/>
</dbReference>
<evidence type="ECO:0000256" key="4">
    <source>
        <dbReference type="ARBA" id="ARBA00022989"/>
    </source>
</evidence>
<dbReference type="Proteomes" id="UP001249851">
    <property type="component" value="Unassembled WGS sequence"/>
</dbReference>
<keyword evidence="5" id="KW-0297">G-protein coupled receptor</keyword>
<dbReference type="InterPro" id="IPR001671">
    <property type="entry name" value="Melcrt_ACTH_rcpt"/>
</dbReference>
<evidence type="ECO:0000313" key="12">
    <source>
        <dbReference type="EMBL" id="KAK2559278.1"/>
    </source>
</evidence>
<sequence length="337" mass="37959">MSIAENSTTHESRTLNNSETGTESGLTELDPGSLVIFTTICTLIITFGCIGNLLVILAVFKSENLRSVPDFFISSLAISDVIVCLLYLPLTILYYNNITCRASEEGYPFRVVRSFLGYCSLVASVNNIFAVTVDRVIAIRFPLKYPSVVTLKTALSAIISVWIIALMFGAVHAREIISRFVALGYNFTLMLITMIMYAYIFSIARRQENRVQTLSLPPRPQRRAMVRQKSEKKAAKTIFAIVGIYALCWLPLLLLPLIVNPSKNPVLFKKCFPWVQMISICNSALNPYVYCVRSHKYRRELKKLLRIKMSEGNNHSSCDPNTEGNDHSKFAFNTTHC</sequence>
<dbReference type="SMART" id="SM01381">
    <property type="entry name" value="7TM_GPCR_Srsx"/>
    <property type="match status" value="1"/>
</dbReference>
<feature type="region of interest" description="Disordered" evidence="9">
    <location>
        <begin position="1"/>
        <end position="25"/>
    </location>
</feature>
<evidence type="ECO:0000256" key="1">
    <source>
        <dbReference type="ARBA" id="ARBA00004651"/>
    </source>
</evidence>
<dbReference type="PANTHER" id="PTHR24249">
    <property type="entry name" value="HISTAMINE RECEPTOR-RELATED G-PROTEIN COUPLED RECEPTOR"/>
    <property type="match status" value="1"/>
</dbReference>
<dbReference type="Gene3D" id="1.20.1070.10">
    <property type="entry name" value="Rhodopsin 7-helix transmembrane proteins"/>
    <property type="match status" value="2"/>
</dbReference>
<comment type="subcellular location">
    <subcellularLocation>
        <location evidence="1">Cell membrane</location>
        <topology evidence="1">Multi-pass membrane protein</topology>
    </subcellularLocation>
</comment>
<dbReference type="GO" id="GO:0004977">
    <property type="term" value="F:melanocortin receptor activity"/>
    <property type="evidence" value="ECO:0007669"/>
    <property type="project" value="InterPro"/>
</dbReference>
<protein>
    <submittedName>
        <fullName evidence="12">Melanocortin receptor 3</fullName>
    </submittedName>
</protein>
<evidence type="ECO:0000256" key="6">
    <source>
        <dbReference type="ARBA" id="ARBA00023136"/>
    </source>
</evidence>
<comment type="caution">
    <text evidence="12">The sequence shown here is derived from an EMBL/GenBank/DDBJ whole genome shotgun (WGS) entry which is preliminary data.</text>
</comment>
<accession>A0AAD9V2X0</accession>
<keyword evidence="2" id="KW-1003">Cell membrane</keyword>
<keyword evidence="13" id="KW-1185">Reference proteome</keyword>
<dbReference type="Pfam" id="PF00001">
    <property type="entry name" value="7tm_1"/>
    <property type="match status" value="2"/>
</dbReference>
<gene>
    <name evidence="12" type="ORF">P5673_018427</name>
</gene>
<feature type="transmembrane region" description="Helical" evidence="10">
    <location>
        <begin position="237"/>
        <end position="259"/>
    </location>
</feature>
<dbReference type="EMBL" id="JARQWQ010000041">
    <property type="protein sequence ID" value="KAK2559278.1"/>
    <property type="molecule type" value="Genomic_DNA"/>
</dbReference>
<feature type="transmembrane region" description="Helical" evidence="10">
    <location>
        <begin position="149"/>
        <end position="170"/>
    </location>
</feature>
<keyword evidence="4 10" id="KW-1133">Transmembrane helix</keyword>
<keyword evidence="8" id="KW-0807">Transducer</keyword>
<evidence type="ECO:0000256" key="10">
    <source>
        <dbReference type="SAM" id="Phobius"/>
    </source>
</evidence>
<feature type="domain" description="G-protein coupled receptors family 1 profile" evidence="11">
    <location>
        <begin position="51"/>
        <end position="290"/>
    </location>
</feature>
<evidence type="ECO:0000256" key="5">
    <source>
        <dbReference type="ARBA" id="ARBA00023040"/>
    </source>
</evidence>
<organism evidence="12 13">
    <name type="scientific">Acropora cervicornis</name>
    <name type="common">Staghorn coral</name>
    <dbReference type="NCBI Taxonomy" id="6130"/>
    <lineage>
        <taxon>Eukaryota</taxon>
        <taxon>Metazoa</taxon>
        <taxon>Cnidaria</taxon>
        <taxon>Anthozoa</taxon>
        <taxon>Hexacorallia</taxon>
        <taxon>Scleractinia</taxon>
        <taxon>Astrocoeniina</taxon>
        <taxon>Acroporidae</taxon>
        <taxon>Acropora</taxon>
    </lineage>
</organism>
<keyword evidence="7 12" id="KW-0675">Receptor</keyword>
<dbReference type="GO" id="GO:0005886">
    <property type="term" value="C:plasma membrane"/>
    <property type="evidence" value="ECO:0007669"/>
    <property type="project" value="UniProtKB-SubCell"/>
</dbReference>
<evidence type="ECO:0000256" key="9">
    <source>
        <dbReference type="SAM" id="MobiDB-lite"/>
    </source>
</evidence>
<feature type="transmembrane region" description="Helical" evidence="10">
    <location>
        <begin position="71"/>
        <end position="95"/>
    </location>
</feature>
<feature type="transmembrane region" description="Helical" evidence="10">
    <location>
        <begin position="274"/>
        <end position="292"/>
    </location>
</feature>
<keyword evidence="3 10" id="KW-0812">Transmembrane</keyword>
<dbReference type="InterPro" id="IPR000276">
    <property type="entry name" value="GPCR_Rhodpsn"/>
</dbReference>
<feature type="transmembrane region" description="Helical" evidence="10">
    <location>
        <begin position="34"/>
        <end position="59"/>
    </location>
</feature>
<evidence type="ECO:0000256" key="8">
    <source>
        <dbReference type="ARBA" id="ARBA00023224"/>
    </source>
</evidence>
<evidence type="ECO:0000256" key="7">
    <source>
        <dbReference type="ARBA" id="ARBA00023170"/>
    </source>
</evidence>
<proteinExistence type="predicted"/>
<reference evidence="12" key="1">
    <citation type="journal article" date="2023" name="G3 (Bethesda)">
        <title>Whole genome assembly and annotation of the endangered Caribbean coral Acropora cervicornis.</title>
        <authorList>
            <person name="Selwyn J.D."/>
            <person name="Vollmer S.V."/>
        </authorList>
    </citation>
    <scope>NUCLEOTIDE SEQUENCE</scope>
    <source>
        <strain evidence="12">K2</strain>
    </source>
</reference>
<dbReference type="AlphaFoldDB" id="A0AAD9V2X0"/>
<evidence type="ECO:0000256" key="3">
    <source>
        <dbReference type="ARBA" id="ARBA00022692"/>
    </source>
</evidence>
<evidence type="ECO:0000313" key="13">
    <source>
        <dbReference type="Proteomes" id="UP001249851"/>
    </source>
</evidence>